<proteinExistence type="predicted"/>
<dbReference type="EMBL" id="JAWDJW010002446">
    <property type="protein sequence ID" value="KAK3077843.1"/>
    <property type="molecule type" value="Genomic_DNA"/>
</dbReference>
<evidence type="ECO:0000313" key="2">
    <source>
        <dbReference type="Proteomes" id="UP001186974"/>
    </source>
</evidence>
<comment type="caution">
    <text evidence="1">The sequence shown here is derived from an EMBL/GenBank/DDBJ whole genome shotgun (WGS) entry which is preliminary data.</text>
</comment>
<protein>
    <submittedName>
        <fullName evidence="1">Uncharacterized protein</fullName>
    </submittedName>
</protein>
<organism evidence="1 2">
    <name type="scientific">Coniosporium uncinatum</name>
    <dbReference type="NCBI Taxonomy" id="93489"/>
    <lineage>
        <taxon>Eukaryota</taxon>
        <taxon>Fungi</taxon>
        <taxon>Dikarya</taxon>
        <taxon>Ascomycota</taxon>
        <taxon>Pezizomycotina</taxon>
        <taxon>Dothideomycetes</taxon>
        <taxon>Dothideomycetes incertae sedis</taxon>
        <taxon>Coniosporium</taxon>
    </lineage>
</organism>
<feature type="non-terminal residue" evidence="1">
    <location>
        <position position="1"/>
    </location>
</feature>
<sequence>STYATSDHPSTKTSAPTQRSSSNHGNDGDIHTDHADPSTAAYTRSPMYTTSYRDTGAISPVRQRFTPRGHSGSSPSPPSPSLFVTSRHSPPRTTTQRPHNEQHSPALQIRDTYRPTARADSEWALPDTATVYPHSSASQHPPYQGPRANNVNVNVKVIGSGSTTLMPTTTSTSSSPSSPTPSHVTGRPEWNTTTTTQFTAFSTPASTYRQDFARTGVYEENKSFDDASGRRWRRVERRHGGGTGVVDVLPEVAYLCKVCAAGAAGWWRTAEDRVRCPMCGGRVIWKVDTGRKGGRVYKAD</sequence>
<accession>A0ACC3DMV3</accession>
<gene>
    <name evidence="1" type="ORF">LTS18_009108</name>
</gene>
<evidence type="ECO:0000313" key="1">
    <source>
        <dbReference type="EMBL" id="KAK3077843.1"/>
    </source>
</evidence>
<keyword evidence="2" id="KW-1185">Reference proteome</keyword>
<name>A0ACC3DMV3_9PEZI</name>
<reference evidence="1" key="1">
    <citation type="submission" date="2024-09" db="EMBL/GenBank/DDBJ databases">
        <title>Black Yeasts Isolated from many extreme environments.</title>
        <authorList>
            <person name="Coleine C."/>
            <person name="Stajich J.E."/>
            <person name="Selbmann L."/>
        </authorList>
    </citation>
    <scope>NUCLEOTIDE SEQUENCE</scope>
    <source>
        <strain evidence="1">CCFEE 5737</strain>
    </source>
</reference>
<dbReference type="Proteomes" id="UP001186974">
    <property type="component" value="Unassembled WGS sequence"/>
</dbReference>